<organism evidence="1 2">
    <name type="scientific">Schizopora paradoxa</name>
    <dbReference type="NCBI Taxonomy" id="27342"/>
    <lineage>
        <taxon>Eukaryota</taxon>
        <taxon>Fungi</taxon>
        <taxon>Dikarya</taxon>
        <taxon>Basidiomycota</taxon>
        <taxon>Agaricomycotina</taxon>
        <taxon>Agaricomycetes</taxon>
        <taxon>Hymenochaetales</taxon>
        <taxon>Schizoporaceae</taxon>
        <taxon>Schizopora</taxon>
    </lineage>
</organism>
<dbReference type="Proteomes" id="UP000053477">
    <property type="component" value="Unassembled WGS sequence"/>
</dbReference>
<name>A0A0H2RH80_9AGAM</name>
<evidence type="ECO:0000313" key="2">
    <source>
        <dbReference type="Proteomes" id="UP000053477"/>
    </source>
</evidence>
<proteinExistence type="predicted"/>
<sequence>MATSIVNIHPDILDSMFKFSLPTSLPKPISSHAEAATFFSSTSPYNLALTCRNWREFALSSHSLWSSIFFSFDLPSSEDSIASRRALERHVKRSEKAPLTCFIKLSSWYKWSDVFGIISCLLECQKRWRRVGLYLGPREAALESNISLMIEDLKLLKELHIHNEVQHYFYTTSADIRLPSLTHLKLEVRTSDGVLNWLRLAPNLQELYFHNTPLMGGSQSDRTKSLAHPNPSGAIFLPALRCLRTGVFIPNTTHDASSPSLAVNIFVNTTCHALTELQVNLHSIKCDEALLSFLRRSAPPLRTLIIDVQNCILPLEPNVHRERVLVDAITLVPSVRSISFEWNVDSYFPEVVFQALSQTNSVLPALEHLELAFIDAPVEQFLDVITARWRSERRTLKAVTLTGCIFQVPYPRIHLCRECIRFQQFNCGDNPSELPESLNALREYISGGLDYRANYLRQNTTADLA</sequence>
<gene>
    <name evidence="1" type="ORF">SCHPADRAFT_942268</name>
</gene>
<protein>
    <recommendedName>
        <fullName evidence="3">F-box domain-containing protein</fullName>
    </recommendedName>
</protein>
<dbReference type="InParanoid" id="A0A0H2RH80"/>
<accession>A0A0H2RH80</accession>
<dbReference type="OrthoDB" id="2840257at2759"/>
<dbReference type="AlphaFoldDB" id="A0A0H2RH80"/>
<dbReference type="EMBL" id="KQ086006">
    <property type="protein sequence ID" value="KLO11214.1"/>
    <property type="molecule type" value="Genomic_DNA"/>
</dbReference>
<keyword evidence="2" id="KW-1185">Reference proteome</keyword>
<evidence type="ECO:0008006" key="3">
    <source>
        <dbReference type="Google" id="ProtNLM"/>
    </source>
</evidence>
<dbReference type="SUPFAM" id="SSF52047">
    <property type="entry name" value="RNI-like"/>
    <property type="match status" value="1"/>
</dbReference>
<reference evidence="1 2" key="1">
    <citation type="submission" date="2015-04" db="EMBL/GenBank/DDBJ databases">
        <title>Complete genome sequence of Schizopora paradoxa KUC8140, a cosmopolitan wood degrader in East Asia.</title>
        <authorList>
            <consortium name="DOE Joint Genome Institute"/>
            <person name="Min B."/>
            <person name="Park H."/>
            <person name="Jang Y."/>
            <person name="Kim J.-J."/>
            <person name="Kim K.H."/>
            <person name="Pangilinan J."/>
            <person name="Lipzen A."/>
            <person name="Riley R."/>
            <person name="Grigoriev I.V."/>
            <person name="Spatafora J.W."/>
            <person name="Choi I.-G."/>
        </authorList>
    </citation>
    <scope>NUCLEOTIDE SEQUENCE [LARGE SCALE GENOMIC DNA]</scope>
    <source>
        <strain evidence="1 2">KUC8140</strain>
    </source>
</reference>
<evidence type="ECO:0000313" key="1">
    <source>
        <dbReference type="EMBL" id="KLO11214.1"/>
    </source>
</evidence>